<accession>A0ABV9D8L9</accession>
<evidence type="ECO:0000256" key="3">
    <source>
        <dbReference type="ARBA" id="ARBA00023136"/>
    </source>
</evidence>
<dbReference type="PROSITE" id="PS51257">
    <property type="entry name" value="PROKAR_LIPOPROTEIN"/>
    <property type="match status" value="1"/>
</dbReference>
<dbReference type="InterPro" id="IPR050515">
    <property type="entry name" value="Beta-lactam/transpept"/>
</dbReference>
<dbReference type="SUPFAM" id="SSF56519">
    <property type="entry name" value="Penicillin binding protein dimerisation domain"/>
    <property type="match status" value="1"/>
</dbReference>
<evidence type="ECO:0000259" key="5">
    <source>
        <dbReference type="Pfam" id="PF00905"/>
    </source>
</evidence>
<reference evidence="8" key="1">
    <citation type="journal article" date="2019" name="Int. J. Syst. Evol. Microbiol.">
        <title>The Global Catalogue of Microorganisms (GCM) 10K type strain sequencing project: providing services to taxonomists for standard genome sequencing and annotation.</title>
        <authorList>
            <consortium name="The Broad Institute Genomics Platform"/>
            <consortium name="The Broad Institute Genome Sequencing Center for Infectious Disease"/>
            <person name="Wu L."/>
            <person name="Ma J."/>
        </authorList>
    </citation>
    <scope>NUCLEOTIDE SEQUENCE [LARGE SCALE GENOMIC DNA]</scope>
    <source>
        <strain evidence="8">JCM 3369</strain>
    </source>
</reference>
<dbReference type="PANTHER" id="PTHR30627:SF24">
    <property type="entry name" value="PENICILLIN-BINDING PROTEIN 4B"/>
    <property type="match status" value="1"/>
</dbReference>
<evidence type="ECO:0000259" key="6">
    <source>
        <dbReference type="Pfam" id="PF03717"/>
    </source>
</evidence>
<evidence type="ECO:0000256" key="4">
    <source>
        <dbReference type="SAM" id="SignalP"/>
    </source>
</evidence>
<feature type="domain" description="Penicillin-binding protein transpeptidase" evidence="5">
    <location>
        <begin position="356"/>
        <end position="620"/>
    </location>
</feature>
<dbReference type="SUPFAM" id="SSF56601">
    <property type="entry name" value="beta-lactamase/transpeptidase-like"/>
    <property type="match status" value="1"/>
</dbReference>
<dbReference type="PANTHER" id="PTHR30627">
    <property type="entry name" value="PEPTIDOGLYCAN D,D-TRANSPEPTIDASE"/>
    <property type="match status" value="1"/>
</dbReference>
<proteinExistence type="inferred from homology"/>
<organism evidence="7 8">
    <name type="scientific">Georgenia faecalis</name>
    <dbReference type="NCBI Taxonomy" id="2483799"/>
    <lineage>
        <taxon>Bacteria</taxon>
        <taxon>Bacillati</taxon>
        <taxon>Actinomycetota</taxon>
        <taxon>Actinomycetes</taxon>
        <taxon>Micrococcales</taxon>
        <taxon>Bogoriellaceae</taxon>
        <taxon>Georgenia</taxon>
    </lineage>
</organism>
<dbReference type="RefSeq" id="WP_122824077.1">
    <property type="nucleotide sequence ID" value="NZ_CP033325.1"/>
</dbReference>
<sequence length="639" mass="63540">MTSSRQRPRAALLVTALLTTGALAACSDPTDAIAQSADDLAAALEAGDASAVTWAGDAPDLAVPLGDLADLPRTVEVASVGEVEEDSDPRTADVDLRWAWDLDADGAGDWEYTSTATLQEDEDAWVAAYDPAVVAEGLSGEVALSLARTTGVRGEILAGDGTPVVTDRQVRRVGIDKTHFPEGTAEADVRASAEAVAAAAGLADPAAYADRVVAAGPRAFVEAIVVREESPDVDLAALEALTGAVALPDEIPLAPTPTWARPLLGRVGPATAEVVEASEGAIAAGDEVGLSGLQSTYDETLRGTPGLRVSAGTGEGAAVLFERVAVDGEDLALTLETGMQTAAEQALEATDSPTGLVAIRPSTGEILAVASGPGSEGQNTAMGATLAPGSTYKVVTALALLRAGVGPDTTVPCTPEATVSGYTIGNYPEYPAAYLGDITLTQALAQSCNTALINAGADLTGAAMADAARSLGVGQELAGAWPAFTGSAPADAEGTGLAASLIGQGEVLASPLAMAVAAASISAGHTVTPTLVTGPEALADAPSEPPATPLTAEEAAVLSGYMRAVVAEGTGILLADVPGEPIHAKTGSAEAGEGDAARVDSWMIAFRGDLAVAALVHGGGHGSGPAGAAVEAFLRTVGG</sequence>
<name>A0ABV9D8L9_9MICO</name>
<feature type="domain" description="Penicillin-binding protein dimerisation" evidence="6">
    <location>
        <begin position="151"/>
        <end position="309"/>
    </location>
</feature>
<keyword evidence="8" id="KW-1185">Reference proteome</keyword>
<gene>
    <name evidence="7" type="ORF">ACFO3F_07475</name>
</gene>
<keyword evidence="4" id="KW-0732">Signal</keyword>
<feature type="signal peptide" evidence="4">
    <location>
        <begin position="1"/>
        <end position="24"/>
    </location>
</feature>
<evidence type="ECO:0000256" key="2">
    <source>
        <dbReference type="ARBA" id="ARBA00007171"/>
    </source>
</evidence>
<evidence type="ECO:0000313" key="8">
    <source>
        <dbReference type="Proteomes" id="UP001595955"/>
    </source>
</evidence>
<evidence type="ECO:0000313" key="7">
    <source>
        <dbReference type="EMBL" id="MFC4555085.1"/>
    </source>
</evidence>
<dbReference type="EMBL" id="JBHSGF010000004">
    <property type="protein sequence ID" value="MFC4555085.1"/>
    <property type="molecule type" value="Genomic_DNA"/>
</dbReference>
<dbReference type="InterPro" id="IPR005311">
    <property type="entry name" value="PBP_dimer"/>
</dbReference>
<dbReference type="Pfam" id="PF03717">
    <property type="entry name" value="PBP_dimer"/>
    <property type="match status" value="1"/>
</dbReference>
<dbReference type="InterPro" id="IPR012338">
    <property type="entry name" value="Beta-lactam/transpept-like"/>
</dbReference>
<dbReference type="Proteomes" id="UP001595955">
    <property type="component" value="Unassembled WGS sequence"/>
</dbReference>
<comment type="caution">
    <text evidence="7">The sequence shown here is derived from an EMBL/GenBank/DDBJ whole genome shotgun (WGS) entry which is preliminary data.</text>
</comment>
<feature type="chain" id="PRO_5047303609" evidence="4">
    <location>
        <begin position="25"/>
        <end position="639"/>
    </location>
</feature>
<keyword evidence="3" id="KW-0472">Membrane</keyword>
<comment type="similarity">
    <text evidence="2">Belongs to the transpeptidase family.</text>
</comment>
<dbReference type="Pfam" id="PF00905">
    <property type="entry name" value="Transpeptidase"/>
    <property type="match status" value="1"/>
</dbReference>
<dbReference type="InterPro" id="IPR001460">
    <property type="entry name" value="PCN-bd_Tpept"/>
</dbReference>
<dbReference type="InterPro" id="IPR036138">
    <property type="entry name" value="PBP_dimer_sf"/>
</dbReference>
<evidence type="ECO:0000256" key="1">
    <source>
        <dbReference type="ARBA" id="ARBA00004370"/>
    </source>
</evidence>
<protein>
    <submittedName>
        <fullName evidence="7">Penicillin-binding transpeptidase domain-containing protein</fullName>
    </submittedName>
</protein>
<dbReference type="Gene3D" id="3.90.1310.10">
    <property type="entry name" value="Penicillin-binding protein 2a (Domain 2)"/>
    <property type="match status" value="1"/>
</dbReference>
<dbReference type="Gene3D" id="3.40.710.10">
    <property type="entry name" value="DD-peptidase/beta-lactamase superfamily"/>
    <property type="match status" value="1"/>
</dbReference>
<comment type="subcellular location">
    <subcellularLocation>
        <location evidence="1">Membrane</location>
    </subcellularLocation>
</comment>